<dbReference type="InterPro" id="IPR000001">
    <property type="entry name" value="Kringle"/>
</dbReference>
<dbReference type="InterPro" id="IPR001254">
    <property type="entry name" value="Trypsin_dom"/>
</dbReference>
<keyword evidence="4 7" id="KW-0720">Serine protease</keyword>
<evidence type="ECO:0000256" key="8">
    <source>
        <dbReference type="SAM" id="SignalP"/>
    </source>
</evidence>
<keyword evidence="1 6" id="KW-0420">Kringle</keyword>
<proteinExistence type="predicted"/>
<dbReference type="KEGG" id="bbel:109466564"/>
<dbReference type="CDD" id="cd00041">
    <property type="entry name" value="CUB"/>
    <property type="match status" value="2"/>
</dbReference>
<evidence type="ECO:0000256" key="3">
    <source>
        <dbReference type="ARBA" id="ARBA00022801"/>
    </source>
</evidence>
<keyword evidence="12" id="KW-1185">Reference proteome</keyword>
<evidence type="ECO:0000259" key="11">
    <source>
        <dbReference type="PROSITE" id="PS50240"/>
    </source>
</evidence>
<feature type="domain" description="Peptidase S1" evidence="11">
    <location>
        <begin position="172"/>
        <end position="406"/>
    </location>
</feature>
<evidence type="ECO:0000256" key="5">
    <source>
        <dbReference type="ARBA" id="ARBA00023157"/>
    </source>
</evidence>
<protein>
    <submittedName>
        <fullName evidence="13">Ovochymase-1-like</fullName>
    </submittedName>
</protein>
<dbReference type="CDD" id="cd00190">
    <property type="entry name" value="Tryp_SPc"/>
    <property type="match status" value="2"/>
</dbReference>
<dbReference type="InterPro" id="IPR035914">
    <property type="entry name" value="Sperma_CUB_dom_sf"/>
</dbReference>
<dbReference type="InterPro" id="IPR018114">
    <property type="entry name" value="TRYPSIN_HIS"/>
</dbReference>
<dbReference type="Gene3D" id="2.40.20.10">
    <property type="entry name" value="Plasminogen Kringle 4"/>
    <property type="match status" value="1"/>
</dbReference>
<dbReference type="InterPro" id="IPR000859">
    <property type="entry name" value="CUB_dom"/>
</dbReference>
<evidence type="ECO:0000313" key="13">
    <source>
        <dbReference type="RefSeq" id="XP_019619856.1"/>
    </source>
</evidence>
<dbReference type="Gene3D" id="2.40.10.10">
    <property type="entry name" value="Trypsin-like serine proteases"/>
    <property type="match status" value="2"/>
</dbReference>
<feature type="domain" description="CUB" evidence="9">
    <location>
        <begin position="438"/>
        <end position="553"/>
    </location>
</feature>
<dbReference type="GO" id="GO:0004252">
    <property type="term" value="F:serine-type endopeptidase activity"/>
    <property type="evidence" value="ECO:0007669"/>
    <property type="project" value="InterPro"/>
</dbReference>
<dbReference type="SMART" id="SM00130">
    <property type="entry name" value="KR"/>
    <property type="match status" value="1"/>
</dbReference>
<keyword evidence="3 7" id="KW-0378">Hydrolase</keyword>
<dbReference type="PROSITE" id="PS00021">
    <property type="entry name" value="KRINGLE_1"/>
    <property type="match status" value="1"/>
</dbReference>
<dbReference type="PANTHER" id="PTHR24252:SF7">
    <property type="entry name" value="HYALIN"/>
    <property type="match status" value="1"/>
</dbReference>
<dbReference type="PROSITE" id="PS50240">
    <property type="entry name" value="TRYPSIN_DOM"/>
    <property type="match status" value="2"/>
</dbReference>
<organism evidence="12 13">
    <name type="scientific">Branchiostoma belcheri</name>
    <name type="common">Amphioxus</name>
    <dbReference type="NCBI Taxonomy" id="7741"/>
    <lineage>
        <taxon>Eukaryota</taxon>
        <taxon>Metazoa</taxon>
        <taxon>Chordata</taxon>
        <taxon>Cephalochordata</taxon>
        <taxon>Leptocardii</taxon>
        <taxon>Amphioxiformes</taxon>
        <taxon>Branchiostomatidae</taxon>
        <taxon>Branchiostoma</taxon>
    </lineage>
</organism>
<dbReference type="Gene3D" id="2.60.120.290">
    <property type="entry name" value="Spermadhesin, CUB domain"/>
    <property type="match status" value="2"/>
</dbReference>
<evidence type="ECO:0000256" key="1">
    <source>
        <dbReference type="ARBA" id="ARBA00022572"/>
    </source>
</evidence>
<dbReference type="PROSITE" id="PS50070">
    <property type="entry name" value="KRINGLE_2"/>
    <property type="match status" value="1"/>
</dbReference>
<evidence type="ECO:0000259" key="10">
    <source>
        <dbReference type="PROSITE" id="PS50070"/>
    </source>
</evidence>
<dbReference type="SUPFAM" id="SSF57440">
    <property type="entry name" value="Kringle-like"/>
    <property type="match status" value="1"/>
</dbReference>
<dbReference type="PRINTS" id="PR00018">
    <property type="entry name" value="KRINGLE"/>
</dbReference>
<name>A0A6P4YRM8_BRABE</name>
<evidence type="ECO:0000256" key="7">
    <source>
        <dbReference type="RuleBase" id="RU363034"/>
    </source>
</evidence>
<dbReference type="PROSITE" id="PS51257">
    <property type="entry name" value="PROKAR_LIPOPROTEIN"/>
    <property type="match status" value="1"/>
</dbReference>
<dbReference type="Proteomes" id="UP000515135">
    <property type="component" value="Unplaced"/>
</dbReference>
<dbReference type="RefSeq" id="XP_019619856.1">
    <property type="nucleotide sequence ID" value="XM_019764297.1"/>
</dbReference>
<dbReference type="FunFam" id="2.40.10.10:FF:000003">
    <property type="entry name" value="Transmembrane serine protease 3"/>
    <property type="match status" value="2"/>
</dbReference>
<dbReference type="CDD" id="cd00108">
    <property type="entry name" value="KR"/>
    <property type="match status" value="1"/>
</dbReference>
<gene>
    <name evidence="13" type="primary">LOC109466564</name>
</gene>
<dbReference type="SUPFAM" id="SSF49854">
    <property type="entry name" value="Spermadhesin, CUB domain"/>
    <property type="match status" value="2"/>
</dbReference>
<dbReference type="InterPro" id="IPR013806">
    <property type="entry name" value="Kringle-like"/>
</dbReference>
<dbReference type="OrthoDB" id="10012881at2759"/>
<keyword evidence="5" id="KW-1015">Disulfide bond</keyword>
<dbReference type="InterPro" id="IPR018056">
    <property type="entry name" value="Kringle_CS"/>
</dbReference>
<dbReference type="InterPro" id="IPR038178">
    <property type="entry name" value="Kringle_sf"/>
</dbReference>
<dbReference type="AlphaFoldDB" id="A0A6P4YRM8"/>
<feature type="domain" description="Kringle" evidence="10">
    <location>
        <begin position="563"/>
        <end position="643"/>
    </location>
</feature>
<dbReference type="GO" id="GO:0006508">
    <property type="term" value="P:proteolysis"/>
    <property type="evidence" value="ECO:0007669"/>
    <property type="project" value="UniProtKB-KW"/>
</dbReference>
<dbReference type="Pfam" id="PF00051">
    <property type="entry name" value="Kringle"/>
    <property type="match status" value="1"/>
</dbReference>
<keyword evidence="8" id="KW-0732">Signal</keyword>
<feature type="domain" description="CUB" evidence="9">
    <location>
        <begin position="27"/>
        <end position="141"/>
    </location>
</feature>
<dbReference type="PROSITE" id="PS00135">
    <property type="entry name" value="TRYPSIN_SER"/>
    <property type="match status" value="2"/>
</dbReference>
<dbReference type="Pfam" id="PF00089">
    <property type="entry name" value="Trypsin"/>
    <property type="match status" value="2"/>
</dbReference>
<dbReference type="SUPFAM" id="SSF50494">
    <property type="entry name" value="Trypsin-like serine proteases"/>
    <property type="match status" value="2"/>
</dbReference>
<evidence type="ECO:0000259" key="9">
    <source>
        <dbReference type="PROSITE" id="PS01180"/>
    </source>
</evidence>
<feature type="signal peptide" evidence="8">
    <location>
        <begin position="1"/>
        <end position="24"/>
    </location>
</feature>
<dbReference type="InterPro" id="IPR043504">
    <property type="entry name" value="Peptidase_S1_PA_chymotrypsin"/>
</dbReference>
<dbReference type="InterPro" id="IPR033116">
    <property type="entry name" value="TRYPSIN_SER"/>
</dbReference>
<evidence type="ECO:0000256" key="4">
    <source>
        <dbReference type="ARBA" id="ARBA00022825"/>
    </source>
</evidence>
<feature type="chain" id="PRO_5027827302" evidence="8">
    <location>
        <begin position="25"/>
        <end position="915"/>
    </location>
</feature>
<evidence type="ECO:0000256" key="2">
    <source>
        <dbReference type="ARBA" id="ARBA00022670"/>
    </source>
</evidence>
<dbReference type="Pfam" id="PF00431">
    <property type="entry name" value="CUB"/>
    <property type="match status" value="2"/>
</dbReference>
<sequence>MKANNMWVIAALTLVGVISSPVISQSCGGTLTASSGTFYSPNYPSRYPNNQNCQYDIRVPAGNKVVLTFDVFQLQEASVFSTACMDYVEIYDLFAPSYNVGRWCGQDKPPAYLSASNSILVRFISDGATRRTGFSATYWTTTSGSVSTPDTTAEINSASCGTPDIAPSLTRIIGGTGARQGSWPWQVSLKDSYNGGHVCGGSLIAPNWVLTASHCVETSSNNPSRWTVRLGSHTREATDSTQQDFSVSRIIMHENYNMASLDNDVALMKLSGSADVSTSYVNTVCVPDFPFASGTGCYVTGWGTTGSGLLATTLQQAYVPIIARSTCNLGSWYNGAVTNNMICAGHAMGDIDSCQGDSGGPLVCSSGGKWYQAGIVSWGYGCAQPNRPGVYTNVKNYVQWIQDKLQQLFPREELDVTMWLLCLAACAIAVHAQTDSGCGSPHVMGGESGTIMSMNYPSNYDNNAACDWQIIVADGKTVSVTFENFNVESHSSCGYDYVALWDGVEDATATYIGSYCGTSLPPSVTSLGNSMWIRFRSDSSVARPGFKLTYQARAPSVAALASDCYTGNSVDYRGTLAVTQTGKTCQRWDSQYPQSHRYNPVFYPQYGLDENYCRNPDQDSGGVWCYTTDPNTRWEYCDLSSGCAGGTTTTQAPTTTTTTATGTGTGDGTCGVPAISPILSRVVGGEDARQGSWPWQVSMLLYGSSHVCGGSIIAPNWIATAAHCVDSNRSPGSWTIRVGSHRRQSTDSTQRDHAVSRVIMHENYNSNLIDNDIALMKLSSSITFDDYASPVCLPTVDVTGGTMCYTTGWGSTGGSSLPNILQQGKVPVVDRSTCNSGSYYNGQITNNMICAGYRQGGVDACQGDSGGPFVCNYGGQWTLDGIVSWGYGCAQAYKPGVYTRVTNYISWINNKMATY</sequence>
<dbReference type="PANTHER" id="PTHR24252">
    <property type="entry name" value="ACROSIN-RELATED"/>
    <property type="match status" value="1"/>
</dbReference>
<evidence type="ECO:0000256" key="6">
    <source>
        <dbReference type="PROSITE-ProRule" id="PRU00121"/>
    </source>
</evidence>
<dbReference type="InterPro" id="IPR009003">
    <property type="entry name" value="Peptidase_S1_PA"/>
</dbReference>
<evidence type="ECO:0000313" key="12">
    <source>
        <dbReference type="Proteomes" id="UP000515135"/>
    </source>
</evidence>
<dbReference type="InterPro" id="IPR001314">
    <property type="entry name" value="Peptidase_S1A"/>
</dbReference>
<dbReference type="PROSITE" id="PS00134">
    <property type="entry name" value="TRYPSIN_HIS"/>
    <property type="match status" value="1"/>
</dbReference>
<dbReference type="SMART" id="SM00020">
    <property type="entry name" value="Tryp_SPc"/>
    <property type="match status" value="2"/>
</dbReference>
<reference evidence="13" key="1">
    <citation type="submission" date="2025-08" db="UniProtKB">
        <authorList>
            <consortium name="RefSeq"/>
        </authorList>
    </citation>
    <scope>IDENTIFICATION</scope>
    <source>
        <tissue evidence="13">Gonad</tissue>
    </source>
</reference>
<comment type="caution">
    <text evidence="6">Lacks conserved residue(s) required for the propagation of feature annotation.</text>
</comment>
<dbReference type="PRINTS" id="PR00722">
    <property type="entry name" value="CHYMOTRYPSIN"/>
</dbReference>
<keyword evidence="2 7" id="KW-0645">Protease</keyword>
<accession>A0A6P4YRM8</accession>
<feature type="domain" description="Peptidase S1" evidence="11">
    <location>
        <begin position="682"/>
        <end position="913"/>
    </location>
</feature>
<dbReference type="FunFam" id="2.60.120.290:FF:000013">
    <property type="entry name" value="Membrane frizzled-related protein"/>
    <property type="match status" value="2"/>
</dbReference>
<dbReference type="GeneID" id="109466564"/>
<dbReference type="PROSITE" id="PS01180">
    <property type="entry name" value="CUB"/>
    <property type="match status" value="2"/>
</dbReference>
<dbReference type="SMART" id="SM00042">
    <property type="entry name" value="CUB"/>
    <property type="match status" value="2"/>
</dbReference>